<protein>
    <submittedName>
        <fullName evidence="2">Uncharacterized protein</fullName>
    </submittedName>
</protein>
<evidence type="ECO:0000313" key="2">
    <source>
        <dbReference type="EMBL" id="MBD2700161.1"/>
    </source>
</evidence>
<dbReference type="EMBL" id="JACWZY010000003">
    <property type="protein sequence ID" value="MBD2700161.1"/>
    <property type="molecule type" value="Genomic_DNA"/>
</dbReference>
<evidence type="ECO:0000256" key="1">
    <source>
        <dbReference type="SAM" id="MobiDB-lite"/>
    </source>
</evidence>
<name>A0A926Y1K2_9BACT</name>
<organism evidence="2 3">
    <name type="scientific">Spirosoma profusum</name>
    <dbReference type="NCBI Taxonomy" id="2771354"/>
    <lineage>
        <taxon>Bacteria</taxon>
        <taxon>Pseudomonadati</taxon>
        <taxon>Bacteroidota</taxon>
        <taxon>Cytophagia</taxon>
        <taxon>Cytophagales</taxon>
        <taxon>Cytophagaceae</taxon>
        <taxon>Spirosoma</taxon>
    </lineage>
</organism>
<dbReference type="AlphaFoldDB" id="A0A926Y1K2"/>
<proteinExistence type="predicted"/>
<evidence type="ECO:0000313" key="3">
    <source>
        <dbReference type="Proteomes" id="UP000598820"/>
    </source>
</evidence>
<feature type="compositionally biased region" description="Polar residues" evidence="1">
    <location>
        <begin position="169"/>
        <end position="181"/>
    </location>
</feature>
<sequence>MTIEEKTAIVLHRLAQYKLQHVIHVTNLLDDLDPTVEEVKEILKRLEFEGYATSDQLQYGQLLLTPLGKKVGMHDMYLELHNQRVTEARKLRRNQFWTSSGKVIDRAVTYVTGIGTLCVLYWGTSLNTDMKDVKVAIDSVSIEIKALKIALLEAEKLRDSKPLPPVTPVKSTSDTLGRSQK</sequence>
<accession>A0A926Y1K2</accession>
<gene>
    <name evidence="2" type="ORF">IC229_05910</name>
</gene>
<comment type="caution">
    <text evidence="2">The sequence shown here is derived from an EMBL/GenBank/DDBJ whole genome shotgun (WGS) entry which is preliminary data.</text>
</comment>
<feature type="region of interest" description="Disordered" evidence="1">
    <location>
        <begin position="160"/>
        <end position="181"/>
    </location>
</feature>
<reference evidence="2" key="1">
    <citation type="submission" date="2020-09" db="EMBL/GenBank/DDBJ databases">
        <authorList>
            <person name="Kim M.K."/>
        </authorList>
    </citation>
    <scope>NUCLEOTIDE SEQUENCE</scope>
    <source>
        <strain evidence="2">BT702</strain>
    </source>
</reference>
<keyword evidence="3" id="KW-1185">Reference proteome</keyword>
<dbReference type="RefSeq" id="WP_190886013.1">
    <property type="nucleotide sequence ID" value="NZ_JACWZY010000003.1"/>
</dbReference>
<dbReference type="Proteomes" id="UP000598820">
    <property type="component" value="Unassembled WGS sequence"/>
</dbReference>